<organism evidence="1 2">
    <name type="scientific">Scleroderma citrinum Foug A</name>
    <dbReference type="NCBI Taxonomy" id="1036808"/>
    <lineage>
        <taxon>Eukaryota</taxon>
        <taxon>Fungi</taxon>
        <taxon>Dikarya</taxon>
        <taxon>Basidiomycota</taxon>
        <taxon>Agaricomycotina</taxon>
        <taxon>Agaricomycetes</taxon>
        <taxon>Agaricomycetidae</taxon>
        <taxon>Boletales</taxon>
        <taxon>Sclerodermatineae</taxon>
        <taxon>Sclerodermataceae</taxon>
        <taxon>Scleroderma</taxon>
    </lineage>
</organism>
<dbReference type="AlphaFoldDB" id="A0A0C3ERN1"/>
<gene>
    <name evidence="1" type="ORF">SCLCIDRAFT_6301</name>
</gene>
<accession>A0A0C3ERN1</accession>
<reference evidence="2" key="2">
    <citation type="submission" date="2015-01" db="EMBL/GenBank/DDBJ databases">
        <title>Evolutionary Origins and Diversification of the Mycorrhizal Mutualists.</title>
        <authorList>
            <consortium name="DOE Joint Genome Institute"/>
            <consortium name="Mycorrhizal Genomics Consortium"/>
            <person name="Kohler A."/>
            <person name="Kuo A."/>
            <person name="Nagy L.G."/>
            <person name="Floudas D."/>
            <person name="Copeland A."/>
            <person name="Barry K.W."/>
            <person name="Cichocki N."/>
            <person name="Veneault-Fourrey C."/>
            <person name="LaButti K."/>
            <person name="Lindquist E.A."/>
            <person name="Lipzen A."/>
            <person name="Lundell T."/>
            <person name="Morin E."/>
            <person name="Murat C."/>
            <person name="Riley R."/>
            <person name="Ohm R."/>
            <person name="Sun H."/>
            <person name="Tunlid A."/>
            <person name="Henrissat B."/>
            <person name="Grigoriev I.V."/>
            <person name="Hibbett D.S."/>
            <person name="Martin F."/>
        </authorList>
    </citation>
    <scope>NUCLEOTIDE SEQUENCE [LARGE SCALE GENOMIC DNA]</scope>
    <source>
        <strain evidence="2">Foug A</strain>
    </source>
</reference>
<dbReference type="HOGENOM" id="CLU_1603700_0_0_1"/>
<dbReference type="InParanoid" id="A0A0C3ERN1"/>
<dbReference type="Proteomes" id="UP000053989">
    <property type="component" value="Unassembled WGS sequence"/>
</dbReference>
<evidence type="ECO:0000313" key="1">
    <source>
        <dbReference type="EMBL" id="KIM70779.1"/>
    </source>
</evidence>
<name>A0A0C3ERN1_9AGAM</name>
<proteinExistence type="predicted"/>
<keyword evidence="2" id="KW-1185">Reference proteome</keyword>
<reference evidence="1 2" key="1">
    <citation type="submission" date="2014-04" db="EMBL/GenBank/DDBJ databases">
        <authorList>
            <consortium name="DOE Joint Genome Institute"/>
            <person name="Kuo A."/>
            <person name="Kohler A."/>
            <person name="Nagy L.G."/>
            <person name="Floudas D."/>
            <person name="Copeland A."/>
            <person name="Barry K.W."/>
            <person name="Cichocki N."/>
            <person name="Veneault-Fourrey C."/>
            <person name="LaButti K."/>
            <person name="Lindquist E.A."/>
            <person name="Lipzen A."/>
            <person name="Lundell T."/>
            <person name="Morin E."/>
            <person name="Murat C."/>
            <person name="Sun H."/>
            <person name="Tunlid A."/>
            <person name="Henrissat B."/>
            <person name="Grigoriev I.V."/>
            <person name="Hibbett D.S."/>
            <person name="Martin F."/>
            <person name="Nordberg H.P."/>
            <person name="Cantor M.N."/>
            <person name="Hua S.X."/>
        </authorList>
    </citation>
    <scope>NUCLEOTIDE SEQUENCE [LARGE SCALE GENOMIC DNA]</scope>
    <source>
        <strain evidence="1 2">Foug A</strain>
    </source>
</reference>
<sequence length="182" mass="20618">MKSIALDKLLAASSDLSFNNTHFKYQIASPSMLRPLTSHAMLYTLACIQSLAPTLRKKSNWYRDHMDPLVINDMQDSHWTLSKLESRQFLEALYPDSGLFQFSVQSQAPSQDPINMPKLLNALRNKSIYGRKDDSDGNELWLNFPTTTTESNMAKFLNAILQMPRQWYADGATTPLKGSNAN</sequence>
<evidence type="ECO:0000313" key="2">
    <source>
        <dbReference type="Proteomes" id="UP000053989"/>
    </source>
</evidence>
<protein>
    <submittedName>
        <fullName evidence="1">Uncharacterized protein</fullName>
    </submittedName>
</protein>
<dbReference type="EMBL" id="KN822004">
    <property type="protein sequence ID" value="KIM70779.1"/>
    <property type="molecule type" value="Genomic_DNA"/>
</dbReference>